<reference evidence="4 5" key="1">
    <citation type="submission" date="2018-05" db="EMBL/GenBank/DDBJ databases">
        <title>Flavobacterium sp. strain IMCC34758, incomplete genome.</title>
        <authorList>
            <person name="Joung Y."/>
        </authorList>
    </citation>
    <scope>NUCLEOTIDE SEQUENCE [LARGE SCALE GENOMIC DNA]</scope>
    <source>
        <strain evidence="4 5">IMCC34758</strain>
    </source>
</reference>
<feature type="region of interest" description="Disordered" evidence="1">
    <location>
        <begin position="187"/>
        <end position="279"/>
    </location>
</feature>
<accession>A0A2V4C4Y1</accession>
<feature type="domain" description="Phage tail collar" evidence="3">
    <location>
        <begin position="133"/>
        <end position="178"/>
    </location>
</feature>
<protein>
    <recommendedName>
        <fullName evidence="3">Phage tail collar domain-containing protein</fullName>
    </recommendedName>
</protein>
<dbReference type="OrthoDB" id="9113831at2"/>
<comment type="caution">
    <text evidence="4">The sequence shown here is derived from an EMBL/GenBank/DDBJ whole genome shotgun (WGS) entry which is preliminary data.</text>
</comment>
<feature type="compositionally biased region" description="Polar residues" evidence="1">
    <location>
        <begin position="265"/>
        <end position="276"/>
    </location>
</feature>
<evidence type="ECO:0000256" key="2">
    <source>
        <dbReference type="SAM" id="SignalP"/>
    </source>
</evidence>
<proteinExistence type="predicted"/>
<sequence>MKSKLLFLLSFMLCAVASNYAQVSATQAGIAVQGIARDANNTAIASKNINLTFTLYYLDASSIEQKIYEKDENLMTDTFGIFSYVIDPTAANNSKFANNVAYLRIKNGQVLISDEKLRHVPYAISASNGVPTGSIMPFIGTTAPQGWVICNGQSLVSVPGAADLIALLGANTAPNLQGMFLRGTGTSPVNSQAGPALKGTQNDDLESHGHGVGSLANSTNGSHTHSWKYGTEGDDSGSGGSHSEFTTIGGPSNDVMNAAGDHSHTISGSTAVTGGTETRPVNYGVNYIIKL</sequence>
<dbReference type="InterPro" id="IPR037053">
    <property type="entry name" value="Phage_tail_collar_dom_sf"/>
</dbReference>
<dbReference type="RefSeq" id="WP_110345043.1">
    <property type="nucleotide sequence ID" value="NZ_QJHL01000001.1"/>
</dbReference>
<dbReference type="EMBL" id="QJHL01000001">
    <property type="protein sequence ID" value="PXY46027.1"/>
    <property type="molecule type" value="Genomic_DNA"/>
</dbReference>
<organism evidence="4 5">
    <name type="scientific">Flavobacterium hydrophilum</name>
    <dbReference type="NCBI Taxonomy" id="2211445"/>
    <lineage>
        <taxon>Bacteria</taxon>
        <taxon>Pseudomonadati</taxon>
        <taxon>Bacteroidota</taxon>
        <taxon>Flavobacteriia</taxon>
        <taxon>Flavobacteriales</taxon>
        <taxon>Flavobacteriaceae</taxon>
        <taxon>Flavobacterium</taxon>
    </lineage>
</organism>
<dbReference type="SUPFAM" id="SSF88874">
    <property type="entry name" value="Receptor-binding domain of short tail fibre protein gp12"/>
    <property type="match status" value="1"/>
</dbReference>
<dbReference type="Proteomes" id="UP000247681">
    <property type="component" value="Unassembled WGS sequence"/>
</dbReference>
<dbReference type="Gene3D" id="3.90.1340.10">
    <property type="entry name" value="Phage tail collar domain"/>
    <property type="match status" value="1"/>
</dbReference>
<keyword evidence="2" id="KW-0732">Signal</keyword>
<keyword evidence="5" id="KW-1185">Reference proteome</keyword>
<dbReference type="Pfam" id="PF07484">
    <property type="entry name" value="Collar"/>
    <property type="match status" value="1"/>
</dbReference>
<evidence type="ECO:0000259" key="3">
    <source>
        <dbReference type="Pfam" id="PF07484"/>
    </source>
</evidence>
<dbReference type="InterPro" id="IPR011083">
    <property type="entry name" value="Phage_tail_collar_dom"/>
</dbReference>
<dbReference type="AlphaFoldDB" id="A0A2V4C4Y1"/>
<feature type="chain" id="PRO_5015946945" description="Phage tail collar domain-containing protein" evidence="2">
    <location>
        <begin position="18"/>
        <end position="291"/>
    </location>
</feature>
<evidence type="ECO:0000313" key="4">
    <source>
        <dbReference type="EMBL" id="PXY46027.1"/>
    </source>
</evidence>
<evidence type="ECO:0000313" key="5">
    <source>
        <dbReference type="Proteomes" id="UP000247681"/>
    </source>
</evidence>
<feature type="compositionally biased region" description="Polar residues" evidence="1">
    <location>
        <begin position="215"/>
        <end position="224"/>
    </location>
</feature>
<gene>
    <name evidence="4" type="ORF">DMB68_02235</name>
</gene>
<name>A0A2V4C4Y1_9FLAO</name>
<feature type="signal peptide" evidence="2">
    <location>
        <begin position="1"/>
        <end position="17"/>
    </location>
</feature>
<evidence type="ECO:0000256" key="1">
    <source>
        <dbReference type="SAM" id="MobiDB-lite"/>
    </source>
</evidence>